<sequence length="177" mass="19362">MTNLRSTPSQTVGPYLHIGLIRDECEFAVPPGTPGAVWITGRIFDGAGTAIDDAMVETWQADAPGSEDEHNDRRGLARSDTRRGRFALYTVVPGPVCDGAGGLQAPHLDMSVFARGLLHRLVTRVYFPEHADRHRADPVLATVPPERRDTLIAVRDGEGYVFDVHLQGAVETVFFDV</sequence>
<evidence type="ECO:0000313" key="5">
    <source>
        <dbReference type="EMBL" id="GEM40721.1"/>
    </source>
</evidence>
<reference evidence="5 6" key="1">
    <citation type="submission" date="2019-07" db="EMBL/GenBank/DDBJ databases">
        <title>Whole genome shotgun sequence of Nocardia ninae NBRC 108245.</title>
        <authorList>
            <person name="Hosoyama A."/>
            <person name="Uohara A."/>
            <person name="Ohji S."/>
            <person name="Ichikawa N."/>
        </authorList>
    </citation>
    <scope>NUCLEOTIDE SEQUENCE [LARGE SCALE GENOMIC DNA]</scope>
    <source>
        <strain evidence="5 6">NBRC 108245</strain>
    </source>
</reference>
<keyword evidence="2 5" id="KW-0223">Dioxygenase</keyword>
<accession>A0A511MJS0</accession>
<evidence type="ECO:0000256" key="1">
    <source>
        <dbReference type="ARBA" id="ARBA00007825"/>
    </source>
</evidence>
<dbReference type="Proteomes" id="UP000321424">
    <property type="component" value="Unassembled WGS sequence"/>
</dbReference>
<comment type="similarity">
    <text evidence="1">Belongs to the intradiol ring-cleavage dioxygenase family.</text>
</comment>
<organism evidence="5 6">
    <name type="scientific">Nocardia ninae NBRC 108245</name>
    <dbReference type="NCBI Taxonomy" id="1210091"/>
    <lineage>
        <taxon>Bacteria</taxon>
        <taxon>Bacillati</taxon>
        <taxon>Actinomycetota</taxon>
        <taxon>Actinomycetes</taxon>
        <taxon>Mycobacteriales</taxon>
        <taxon>Nocardiaceae</taxon>
        <taxon>Nocardia</taxon>
    </lineage>
</organism>
<dbReference type="Gene3D" id="2.60.130.10">
    <property type="entry name" value="Aromatic compound dioxygenase"/>
    <property type="match status" value="1"/>
</dbReference>
<dbReference type="InterPro" id="IPR015889">
    <property type="entry name" value="Intradiol_dOase_core"/>
</dbReference>
<dbReference type="PANTHER" id="PTHR33711">
    <property type="entry name" value="DIOXYGENASE, PUTATIVE (AFU_ORTHOLOGUE AFUA_2G02910)-RELATED"/>
    <property type="match status" value="1"/>
</dbReference>
<comment type="caution">
    <text evidence="5">The sequence shown here is derived from an EMBL/GenBank/DDBJ whole genome shotgun (WGS) entry which is preliminary data.</text>
</comment>
<dbReference type="OrthoDB" id="9805815at2"/>
<keyword evidence="6" id="KW-1185">Reference proteome</keyword>
<dbReference type="GO" id="GO:0018578">
    <property type="term" value="F:protocatechuate 3,4-dioxygenase activity"/>
    <property type="evidence" value="ECO:0007669"/>
    <property type="project" value="InterPro"/>
</dbReference>
<keyword evidence="3" id="KW-0560">Oxidoreductase</keyword>
<dbReference type="Pfam" id="PF00775">
    <property type="entry name" value="Dioxygenase_C"/>
    <property type="match status" value="1"/>
</dbReference>
<dbReference type="EMBL" id="BJXA01000040">
    <property type="protein sequence ID" value="GEM40721.1"/>
    <property type="molecule type" value="Genomic_DNA"/>
</dbReference>
<feature type="domain" description="Intradiol ring-cleavage dioxygenases" evidence="4">
    <location>
        <begin position="36"/>
        <end position="167"/>
    </location>
</feature>
<protein>
    <submittedName>
        <fullName evidence="5">Protocatechuate 3,4-dioxygenase subunit alpha</fullName>
    </submittedName>
</protein>
<dbReference type="InterPro" id="IPR050770">
    <property type="entry name" value="Intradiol_RC_Dioxygenase"/>
</dbReference>
<evidence type="ECO:0000256" key="3">
    <source>
        <dbReference type="ARBA" id="ARBA00023002"/>
    </source>
</evidence>
<evidence type="ECO:0000256" key="2">
    <source>
        <dbReference type="ARBA" id="ARBA00022964"/>
    </source>
</evidence>
<dbReference type="AlphaFoldDB" id="A0A511MJS0"/>
<proteinExistence type="inferred from homology"/>
<dbReference type="GO" id="GO:0008199">
    <property type="term" value="F:ferric iron binding"/>
    <property type="evidence" value="ECO:0007669"/>
    <property type="project" value="InterPro"/>
</dbReference>
<dbReference type="PANTHER" id="PTHR33711:SF9">
    <property type="entry name" value="PROTOCATECHUATE 3,4-DIOXYGENASE ALPHA CHAIN"/>
    <property type="match status" value="1"/>
</dbReference>
<name>A0A511MJS0_9NOCA</name>
<dbReference type="InterPro" id="IPR012786">
    <property type="entry name" value="Protocat_dOase_a"/>
</dbReference>
<evidence type="ECO:0000313" key="6">
    <source>
        <dbReference type="Proteomes" id="UP000321424"/>
    </source>
</evidence>
<dbReference type="NCBIfam" id="TIGR02423">
    <property type="entry name" value="protocat_alph"/>
    <property type="match status" value="1"/>
</dbReference>
<dbReference type="SUPFAM" id="SSF49482">
    <property type="entry name" value="Aromatic compound dioxygenase"/>
    <property type="match status" value="1"/>
</dbReference>
<dbReference type="RefSeq" id="WP_147136504.1">
    <property type="nucleotide sequence ID" value="NZ_BJXA01000040.1"/>
</dbReference>
<gene>
    <name evidence="5" type="primary">pcaG</name>
    <name evidence="5" type="ORF">NN4_52400</name>
</gene>
<evidence type="ECO:0000259" key="4">
    <source>
        <dbReference type="Pfam" id="PF00775"/>
    </source>
</evidence>
<dbReference type="InterPro" id="IPR000627">
    <property type="entry name" value="Intradiol_dOase_C"/>
</dbReference>